<comment type="caution">
    <text evidence="2">The sequence shown here is derived from an EMBL/GenBank/DDBJ whole genome shotgun (WGS) entry which is preliminary data.</text>
</comment>
<dbReference type="SUPFAM" id="SSF55729">
    <property type="entry name" value="Acyl-CoA N-acyltransferases (Nat)"/>
    <property type="match status" value="1"/>
</dbReference>
<keyword evidence="3" id="KW-1185">Reference proteome</keyword>
<dbReference type="Proteomes" id="UP000019141">
    <property type="component" value="Unassembled WGS sequence"/>
</dbReference>
<sequence>MSEQVQNQTMLKPVTNPSDSELWAWWQTIQQDPAGRQWFSDAFPKTYADFVGVLLSGAERCVVFLDGDQVAGGYWLHDMVDDDPDYPPYAWIRGYVDPAYRGRFMAQAWPVACSIFEQWGYRHLFAATHVNNQRTLACLDKTLKFTRVGDYPNFCFFDGKPSTCTVYSMYAEDVSLAMRDAKFRSEHLCAA</sequence>
<accession>W4LCW8</accession>
<dbReference type="Pfam" id="PF00583">
    <property type="entry name" value="Acetyltransf_1"/>
    <property type="match status" value="1"/>
</dbReference>
<dbReference type="CDD" id="cd04301">
    <property type="entry name" value="NAT_SF"/>
    <property type="match status" value="1"/>
</dbReference>
<dbReference type="InterPro" id="IPR016181">
    <property type="entry name" value="Acyl_CoA_acyltransferase"/>
</dbReference>
<name>W4LCW8_ENTF1</name>
<organism evidence="2 3">
    <name type="scientific">Entotheonella factor</name>
    <dbReference type="NCBI Taxonomy" id="1429438"/>
    <lineage>
        <taxon>Bacteria</taxon>
        <taxon>Pseudomonadati</taxon>
        <taxon>Nitrospinota/Tectimicrobiota group</taxon>
        <taxon>Candidatus Tectimicrobiota</taxon>
        <taxon>Candidatus Entotheonellia</taxon>
        <taxon>Candidatus Entotheonellales</taxon>
        <taxon>Candidatus Entotheonellaceae</taxon>
        <taxon>Candidatus Entotheonella</taxon>
    </lineage>
</organism>
<dbReference type="HOGENOM" id="CLU_1419147_0_0_7"/>
<protein>
    <recommendedName>
        <fullName evidence="1">N-acetyltransferase domain-containing protein</fullName>
    </recommendedName>
</protein>
<proteinExistence type="predicted"/>
<evidence type="ECO:0000313" key="3">
    <source>
        <dbReference type="Proteomes" id="UP000019141"/>
    </source>
</evidence>
<feature type="domain" description="N-acetyltransferase" evidence="1">
    <location>
        <begin position="33"/>
        <end position="144"/>
    </location>
</feature>
<dbReference type="InterPro" id="IPR000182">
    <property type="entry name" value="GNAT_dom"/>
</dbReference>
<evidence type="ECO:0000259" key="1">
    <source>
        <dbReference type="Pfam" id="PF00583"/>
    </source>
</evidence>
<evidence type="ECO:0000313" key="2">
    <source>
        <dbReference type="EMBL" id="ETW95570.1"/>
    </source>
</evidence>
<dbReference type="GO" id="GO:0016747">
    <property type="term" value="F:acyltransferase activity, transferring groups other than amino-acyl groups"/>
    <property type="evidence" value="ECO:0007669"/>
    <property type="project" value="InterPro"/>
</dbReference>
<gene>
    <name evidence="2" type="ORF">ETSY1_30005</name>
</gene>
<dbReference type="AlphaFoldDB" id="W4LCW8"/>
<dbReference type="EMBL" id="AZHW01000901">
    <property type="protein sequence ID" value="ETW95570.1"/>
    <property type="molecule type" value="Genomic_DNA"/>
</dbReference>
<reference evidence="2 3" key="1">
    <citation type="journal article" date="2014" name="Nature">
        <title>An environmental bacterial taxon with a large and distinct metabolic repertoire.</title>
        <authorList>
            <person name="Wilson M.C."/>
            <person name="Mori T."/>
            <person name="Ruckert C."/>
            <person name="Uria A.R."/>
            <person name="Helf M.J."/>
            <person name="Takada K."/>
            <person name="Gernert C."/>
            <person name="Steffens U.A."/>
            <person name="Heycke N."/>
            <person name="Schmitt S."/>
            <person name="Rinke C."/>
            <person name="Helfrich E.J."/>
            <person name="Brachmann A.O."/>
            <person name="Gurgui C."/>
            <person name="Wakimoto T."/>
            <person name="Kracht M."/>
            <person name="Crusemann M."/>
            <person name="Hentschel U."/>
            <person name="Abe I."/>
            <person name="Matsunaga S."/>
            <person name="Kalinowski J."/>
            <person name="Takeyama H."/>
            <person name="Piel J."/>
        </authorList>
    </citation>
    <scope>NUCLEOTIDE SEQUENCE [LARGE SCALE GENOMIC DNA]</scope>
    <source>
        <strain evidence="3">TSY1</strain>
    </source>
</reference>
<dbReference type="Gene3D" id="3.40.630.30">
    <property type="match status" value="1"/>
</dbReference>